<evidence type="ECO:0000313" key="8">
    <source>
        <dbReference type="EMBL" id="GAA0596088.1"/>
    </source>
</evidence>
<organism evidence="8 9">
    <name type="scientific">Virgibacillus siamensis</name>
    <dbReference type="NCBI Taxonomy" id="480071"/>
    <lineage>
        <taxon>Bacteria</taxon>
        <taxon>Bacillati</taxon>
        <taxon>Bacillota</taxon>
        <taxon>Bacilli</taxon>
        <taxon>Bacillales</taxon>
        <taxon>Bacillaceae</taxon>
        <taxon>Virgibacillus</taxon>
    </lineage>
</organism>
<sequence length="392" mass="43557">MVYQLGGSAFYTGLIGALTLLPQALQFMIGPLIDQWSLRKTLVTTQVLQFVLVLLIPILFYFDLLTITVLLIIMPLITFIEEFAYPAQTVAIPKILENNQLTSGNTYMAFAYQGVDLVFNALAGILVTIFSAAIIFLVDASTFIIAAFFFYLLKLPKKKDVIPVAEKQNLIDSFKNYKTKLKEGIYYIRQSILAKYVVVLVLTNFSIGINIAVLPVYAGERGGAYMYGFYMASLAAGTLVGSLLSKLFDRFPLGNLYAFSYLFTALFWLVSILIPFNWLSVIAFGLAWLPIGVTSVVLISTLQRIVPEYFLARAFSVLESSSAVAMPIGSFIGGTITVFFNASSVFAFAGIVFFLIAVLWLLIKDLRLLPRSSVMDPKKYGLTYDSIIRKNE</sequence>
<feature type="transmembrane region" description="Helical" evidence="7">
    <location>
        <begin position="314"/>
        <end position="339"/>
    </location>
</feature>
<evidence type="ECO:0000256" key="6">
    <source>
        <dbReference type="ARBA" id="ARBA00023136"/>
    </source>
</evidence>
<keyword evidence="3" id="KW-1003">Cell membrane</keyword>
<dbReference type="EMBL" id="BAAADS010000006">
    <property type="protein sequence ID" value="GAA0596088.1"/>
    <property type="molecule type" value="Genomic_DNA"/>
</dbReference>
<evidence type="ECO:0000256" key="2">
    <source>
        <dbReference type="ARBA" id="ARBA00022448"/>
    </source>
</evidence>
<reference evidence="8 9" key="1">
    <citation type="journal article" date="2019" name="Int. J. Syst. Evol. Microbiol.">
        <title>The Global Catalogue of Microorganisms (GCM) 10K type strain sequencing project: providing services to taxonomists for standard genome sequencing and annotation.</title>
        <authorList>
            <consortium name="The Broad Institute Genomics Platform"/>
            <consortium name="The Broad Institute Genome Sequencing Center for Infectious Disease"/>
            <person name="Wu L."/>
            <person name="Ma J."/>
        </authorList>
    </citation>
    <scope>NUCLEOTIDE SEQUENCE [LARGE SCALE GENOMIC DNA]</scope>
    <source>
        <strain evidence="8 9">JCM 15395</strain>
    </source>
</reference>
<name>A0ABN1FRB9_9BACI</name>
<dbReference type="Gene3D" id="1.20.1250.20">
    <property type="entry name" value="MFS general substrate transporter like domains"/>
    <property type="match status" value="1"/>
</dbReference>
<evidence type="ECO:0000256" key="3">
    <source>
        <dbReference type="ARBA" id="ARBA00022475"/>
    </source>
</evidence>
<evidence type="ECO:0000256" key="7">
    <source>
        <dbReference type="SAM" id="Phobius"/>
    </source>
</evidence>
<proteinExistence type="predicted"/>
<keyword evidence="9" id="KW-1185">Reference proteome</keyword>
<comment type="caution">
    <text evidence="8">The sequence shown here is derived from an EMBL/GenBank/DDBJ whole genome shotgun (WGS) entry which is preliminary data.</text>
</comment>
<evidence type="ECO:0000256" key="1">
    <source>
        <dbReference type="ARBA" id="ARBA00004651"/>
    </source>
</evidence>
<dbReference type="Proteomes" id="UP001500866">
    <property type="component" value="Unassembled WGS sequence"/>
</dbReference>
<dbReference type="InterPro" id="IPR010290">
    <property type="entry name" value="TM_effector"/>
</dbReference>
<dbReference type="PANTHER" id="PTHR23513">
    <property type="entry name" value="INTEGRAL MEMBRANE EFFLUX PROTEIN-RELATED"/>
    <property type="match status" value="1"/>
</dbReference>
<dbReference type="SUPFAM" id="SSF103473">
    <property type="entry name" value="MFS general substrate transporter"/>
    <property type="match status" value="1"/>
</dbReference>
<feature type="transmembrane region" description="Helical" evidence="7">
    <location>
        <begin position="196"/>
        <end position="218"/>
    </location>
</feature>
<gene>
    <name evidence="8" type="ORF">GCM10009001_10240</name>
</gene>
<feature type="transmembrane region" description="Helical" evidence="7">
    <location>
        <begin position="50"/>
        <end position="77"/>
    </location>
</feature>
<feature type="transmembrane region" description="Helical" evidence="7">
    <location>
        <begin position="121"/>
        <end position="153"/>
    </location>
</feature>
<dbReference type="PANTHER" id="PTHR23513:SF6">
    <property type="entry name" value="MAJOR FACILITATOR SUPERFAMILY ASSOCIATED DOMAIN-CONTAINING PROTEIN"/>
    <property type="match status" value="1"/>
</dbReference>
<keyword evidence="2" id="KW-0813">Transport</keyword>
<dbReference type="Pfam" id="PF05977">
    <property type="entry name" value="MFS_3"/>
    <property type="match status" value="1"/>
</dbReference>
<feature type="transmembrane region" description="Helical" evidence="7">
    <location>
        <begin position="282"/>
        <end position="302"/>
    </location>
</feature>
<comment type="subcellular location">
    <subcellularLocation>
        <location evidence="1">Cell membrane</location>
        <topology evidence="1">Multi-pass membrane protein</topology>
    </subcellularLocation>
</comment>
<keyword evidence="5 7" id="KW-1133">Transmembrane helix</keyword>
<protein>
    <submittedName>
        <fullName evidence="8">MFS transporter</fullName>
    </submittedName>
</protein>
<feature type="transmembrane region" description="Helical" evidence="7">
    <location>
        <begin position="256"/>
        <end position="276"/>
    </location>
</feature>
<feature type="transmembrane region" description="Helical" evidence="7">
    <location>
        <begin position="6"/>
        <end position="29"/>
    </location>
</feature>
<feature type="transmembrane region" description="Helical" evidence="7">
    <location>
        <begin position="345"/>
        <end position="363"/>
    </location>
</feature>
<dbReference type="CDD" id="cd06173">
    <property type="entry name" value="MFS_MefA_like"/>
    <property type="match status" value="1"/>
</dbReference>
<evidence type="ECO:0000256" key="5">
    <source>
        <dbReference type="ARBA" id="ARBA00022989"/>
    </source>
</evidence>
<evidence type="ECO:0000256" key="4">
    <source>
        <dbReference type="ARBA" id="ARBA00022692"/>
    </source>
</evidence>
<evidence type="ECO:0000313" key="9">
    <source>
        <dbReference type="Proteomes" id="UP001500866"/>
    </source>
</evidence>
<feature type="transmembrane region" description="Helical" evidence="7">
    <location>
        <begin position="224"/>
        <end position="244"/>
    </location>
</feature>
<keyword evidence="4 7" id="KW-0812">Transmembrane</keyword>
<accession>A0ABN1FRB9</accession>
<dbReference type="InterPro" id="IPR036259">
    <property type="entry name" value="MFS_trans_sf"/>
</dbReference>
<keyword evidence="6 7" id="KW-0472">Membrane</keyword>